<name>A0A9J6EIT1_RHIMP</name>
<evidence type="ECO:0000313" key="2">
    <source>
        <dbReference type="EMBL" id="KAH8034377.1"/>
    </source>
</evidence>
<gene>
    <name evidence="2" type="ORF">HPB51_023507</name>
</gene>
<accession>A0A9J6EIT1</accession>
<reference evidence="2" key="2">
    <citation type="submission" date="2021-09" db="EMBL/GenBank/DDBJ databases">
        <authorList>
            <person name="Jia N."/>
            <person name="Wang J."/>
            <person name="Shi W."/>
            <person name="Du L."/>
            <person name="Sun Y."/>
            <person name="Zhan W."/>
            <person name="Jiang J."/>
            <person name="Wang Q."/>
            <person name="Zhang B."/>
            <person name="Ji P."/>
            <person name="Sakyi L.B."/>
            <person name="Cui X."/>
            <person name="Yuan T."/>
            <person name="Jiang B."/>
            <person name="Yang W."/>
            <person name="Lam T.T.-Y."/>
            <person name="Chang Q."/>
            <person name="Ding S."/>
            <person name="Wang X."/>
            <person name="Zhu J."/>
            <person name="Ruan X."/>
            <person name="Zhao L."/>
            <person name="Wei J."/>
            <person name="Que T."/>
            <person name="Du C."/>
            <person name="Cheng J."/>
            <person name="Dai P."/>
            <person name="Han X."/>
            <person name="Huang E."/>
            <person name="Gao Y."/>
            <person name="Liu J."/>
            <person name="Shao H."/>
            <person name="Ye R."/>
            <person name="Li L."/>
            <person name="Wei W."/>
            <person name="Wang X."/>
            <person name="Wang C."/>
            <person name="Huo Q."/>
            <person name="Li W."/>
            <person name="Guo W."/>
            <person name="Chen H."/>
            <person name="Chen S."/>
            <person name="Zhou L."/>
            <person name="Zhou L."/>
            <person name="Ni X."/>
            <person name="Tian J."/>
            <person name="Zhou Y."/>
            <person name="Sheng Y."/>
            <person name="Liu T."/>
            <person name="Pan Y."/>
            <person name="Xia L."/>
            <person name="Li J."/>
            <person name="Zhao F."/>
            <person name="Cao W."/>
        </authorList>
    </citation>
    <scope>NUCLEOTIDE SEQUENCE</scope>
    <source>
        <strain evidence="2">Rmic-2018</strain>
        <tissue evidence="2">Larvae</tissue>
    </source>
</reference>
<keyword evidence="3" id="KW-1185">Reference proteome</keyword>
<dbReference type="AlphaFoldDB" id="A0A9J6EIT1"/>
<feature type="compositionally biased region" description="Low complexity" evidence="1">
    <location>
        <begin position="62"/>
        <end position="79"/>
    </location>
</feature>
<reference evidence="2" key="1">
    <citation type="journal article" date="2020" name="Cell">
        <title>Large-Scale Comparative Analyses of Tick Genomes Elucidate Their Genetic Diversity and Vector Capacities.</title>
        <authorList>
            <consortium name="Tick Genome and Microbiome Consortium (TIGMIC)"/>
            <person name="Jia N."/>
            <person name="Wang J."/>
            <person name="Shi W."/>
            <person name="Du L."/>
            <person name="Sun Y."/>
            <person name="Zhan W."/>
            <person name="Jiang J.F."/>
            <person name="Wang Q."/>
            <person name="Zhang B."/>
            <person name="Ji P."/>
            <person name="Bell-Sakyi L."/>
            <person name="Cui X.M."/>
            <person name="Yuan T.T."/>
            <person name="Jiang B.G."/>
            <person name="Yang W.F."/>
            <person name="Lam T.T."/>
            <person name="Chang Q.C."/>
            <person name="Ding S.J."/>
            <person name="Wang X.J."/>
            <person name="Zhu J.G."/>
            <person name="Ruan X.D."/>
            <person name="Zhao L."/>
            <person name="Wei J.T."/>
            <person name="Ye R.Z."/>
            <person name="Que T.C."/>
            <person name="Du C.H."/>
            <person name="Zhou Y.H."/>
            <person name="Cheng J.X."/>
            <person name="Dai P.F."/>
            <person name="Guo W.B."/>
            <person name="Han X.H."/>
            <person name="Huang E.J."/>
            <person name="Li L.F."/>
            <person name="Wei W."/>
            <person name="Gao Y.C."/>
            <person name="Liu J.Z."/>
            <person name="Shao H.Z."/>
            <person name="Wang X."/>
            <person name="Wang C.C."/>
            <person name="Yang T.C."/>
            <person name="Huo Q.B."/>
            <person name="Li W."/>
            <person name="Chen H.Y."/>
            <person name="Chen S.E."/>
            <person name="Zhou L.G."/>
            <person name="Ni X.B."/>
            <person name="Tian J.H."/>
            <person name="Sheng Y."/>
            <person name="Liu T."/>
            <person name="Pan Y.S."/>
            <person name="Xia L.Y."/>
            <person name="Li J."/>
            <person name="Zhao F."/>
            <person name="Cao W.C."/>
        </authorList>
    </citation>
    <scope>NUCLEOTIDE SEQUENCE</scope>
    <source>
        <strain evidence="2">Rmic-2018</strain>
    </source>
</reference>
<organism evidence="2 3">
    <name type="scientific">Rhipicephalus microplus</name>
    <name type="common">Cattle tick</name>
    <name type="synonym">Boophilus microplus</name>
    <dbReference type="NCBI Taxonomy" id="6941"/>
    <lineage>
        <taxon>Eukaryota</taxon>
        <taxon>Metazoa</taxon>
        <taxon>Ecdysozoa</taxon>
        <taxon>Arthropoda</taxon>
        <taxon>Chelicerata</taxon>
        <taxon>Arachnida</taxon>
        <taxon>Acari</taxon>
        <taxon>Parasitiformes</taxon>
        <taxon>Ixodida</taxon>
        <taxon>Ixodoidea</taxon>
        <taxon>Ixodidae</taxon>
        <taxon>Rhipicephalinae</taxon>
        <taxon>Rhipicephalus</taxon>
        <taxon>Boophilus</taxon>
    </lineage>
</organism>
<protein>
    <submittedName>
        <fullName evidence="2">Uncharacterized protein</fullName>
    </submittedName>
</protein>
<sequence>MHSCTPKCKLCRGDHITGERSCNRRYHVPYIVRKRRRDRRSKLLDDQEEGAGMVTKQWTSDAAARQRSLSRANSSSRARFCSTEASRTREREHSRGRPCHQHGPRGSAGSRSRSRSRSKAKLTWADKVRSGRAAAATTPAERDRSTCPRPRLEVRHNQSIMIKKSASLP</sequence>
<evidence type="ECO:0000256" key="1">
    <source>
        <dbReference type="SAM" id="MobiDB-lite"/>
    </source>
</evidence>
<feature type="region of interest" description="Disordered" evidence="1">
    <location>
        <begin position="38"/>
        <end position="169"/>
    </location>
</feature>
<proteinExistence type="predicted"/>
<dbReference type="EMBL" id="JABSTU010000004">
    <property type="protein sequence ID" value="KAH8034377.1"/>
    <property type="molecule type" value="Genomic_DNA"/>
</dbReference>
<evidence type="ECO:0000313" key="3">
    <source>
        <dbReference type="Proteomes" id="UP000821866"/>
    </source>
</evidence>
<feature type="compositionally biased region" description="Basic and acidic residues" evidence="1">
    <location>
        <begin position="86"/>
        <end position="95"/>
    </location>
</feature>
<comment type="caution">
    <text evidence="2">The sequence shown here is derived from an EMBL/GenBank/DDBJ whole genome shotgun (WGS) entry which is preliminary data.</text>
</comment>
<feature type="compositionally biased region" description="Basic and acidic residues" evidence="1">
    <location>
        <begin position="140"/>
        <end position="156"/>
    </location>
</feature>
<dbReference type="Proteomes" id="UP000821866">
    <property type="component" value="Chromosome 2"/>
</dbReference>